<gene>
    <name evidence="12" type="primary">LOC123425746</name>
</gene>
<dbReference type="GO" id="GO:0030244">
    <property type="term" value="P:cellulose biosynthetic process"/>
    <property type="evidence" value="ECO:0007669"/>
    <property type="project" value="InterPro"/>
</dbReference>
<keyword evidence="7" id="KW-0961">Cell wall biogenesis/degradation</keyword>
<feature type="binding site" evidence="9">
    <location>
        <position position="189"/>
    </location>
    <ligand>
        <name>UDP-alpha-D-glucose</name>
        <dbReference type="ChEBI" id="CHEBI:58885"/>
    </ligand>
</feature>
<dbReference type="InterPro" id="IPR029044">
    <property type="entry name" value="Nucleotide-diphossugar_trans"/>
</dbReference>
<reference evidence="12" key="3">
    <citation type="submission" date="2022-01" db="UniProtKB">
        <authorList>
            <consortium name="EnsemblPlants"/>
        </authorList>
    </citation>
    <scope>IDENTIFICATION</scope>
    <source>
        <strain evidence="12">subsp. vulgare</strain>
    </source>
</reference>
<dbReference type="Pfam" id="PF03552">
    <property type="entry name" value="Cellulose_synt"/>
    <property type="match status" value="2"/>
</dbReference>
<protein>
    <submittedName>
        <fullName evidence="12">Uncharacterized protein</fullName>
    </submittedName>
</protein>
<evidence type="ECO:0000313" key="12">
    <source>
        <dbReference type="EnsemblPlants" id="HORVU.MOREX.r3.2HG0136680.1"/>
    </source>
</evidence>
<dbReference type="GO" id="GO:0005886">
    <property type="term" value="C:plasma membrane"/>
    <property type="evidence" value="ECO:0000318"/>
    <property type="project" value="GO_Central"/>
</dbReference>
<keyword evidence="3" id="KW-0808">Transferase</keyword>
<keyword evidence="2" id="KW-0328">Glycosyltransferase</keyword>
<sequence length="879" mass="99474">MLSPRTDAGAGAATDLSQPLLWNRNGVHAGALVVMPVVANGHGGGDKLKGAPKAKDKYWKDVDQPDDMAAAPDLENGGGRPLLFSNRRVKNIILYPYRVLILIRVIAVILFVGWRIKHNNSDVMWFWMMSVVADVWFSLSWLSYQLPKYNPVKRIPDLATLRKQYDTPGRSSQLPSIDVIVTTASATDEPILYTMNCVLSILAADYHIGRCNCYLSDDSGSLVLYEALVETAKFAALWVPFCRKHQIEPRAPESYFELKGPLYGGTPHKEFFQDYKHVRTQYEEFKKNLDMLPNTIHQRSGTYSKTGTEDEDAKVTWMADGTQWPGTWLDPAEKHRAGHHAGIVKIVQSHPEHVVQPGVQESLDNPLSFDDVDVRLPMLVYVAREKSPGIEHNKKAGALNAELRISALLSNAPFFINFDCDHYINNSEALRAAVCFMLDPREGDNTGFVQFPQRFDNVDPTDRYGNHNRVFFDGAMYGLNGQQGPTYLGTGCMFRRLALYGIDPPCWRAEDIIVDSNRFGNSLPFLNSVLAAIKQEEGVTLPPPLDDSFLEEMTKVVSCSYDDSTDWGRGIGYIYNMATEDIVTGFRIHGQGWCSMYVTMEREAFRGTAPINLTERLRQIVRWSGGSLEMFFSHISPLFAGRRLSLVQRLSYINFTIYPLTSLFILMYAFCPVMWLLPTEILIQRPYTRYIVYLIIVVAMIHVIGMFEIMWAGITWLDWWRNEQFFMIGSVTAYPTAVLHMVVNILTKKGIHFRVTTKQPVADTDDKYAEMYEVHWVPMMVPAVVVLFSNILAIGVAIGKSVLYMGTWSVAQKRHGALGLLFNLWIMVLLYPFALAIIGRWAKRTGILFILLPIAFLATALMYIGIHTFLLHFFPSMLV</sequence>
<keyword evidence="6 11" id="KW-0472">Membrane</keyword>
<keyword evidence="13" id="KW-1185">Reference proteome</keyword>
<dbReference type="InterPro" id="IPR005150">
    <property type="entry name" value="Cellulose_synth"/>
</dbReference>
<feature type="active site" evidence="8">
    <location>
        <position position="581"/>
    </location>
</feature>
<evidence type="ECO:0000256" key="1">
    <source>
        <dbReference type="ARBA" id="ARBA00004127"/>
    </source>
</evidence>
<dbReference type="GO" id="GO:0012505">
    <property type="term" value="C:endomembrane system"/>
    <property type="evidence" value="ECO:0007669"/>
    <property type="project" value="UniProtKB-SubCell"/>
</dbReference>
<feature type="transmembrane region" description="Helical" evidence="11">
    <location>
        <begin position="652"/>
        <end position="678"/>
    </location>
</feature>
<feature type="transmembrane region" description="Helical" evidence="11">
    <location>
        <begin position="818"/>
        <end position="838"/>
    </location>
</feature>
<reference evidence="12" key="2">
    <citation type="submission" date="2020-10" db="EMBL/GenBank/DDBJ databases">
        <authorList>
            <person name="Scholz U."/>
            <person name="Mascher M."/>
            <person name="Fiebig A."/>
        </authorList>
    </citation>
    <scope>NUCLEOTIDE SEQUENCE [LARGE SCALE GENOMIC DNA]</scope>
    <source>
        <strain evidence="12">cv. Morex</strain>
    </source>
</reference>
<feature type="binding site" evidence="10">
    <location>
        <position position="395"/>
    </location>
    <ligand>
        <name>Mn(2+)</name>
        <dbReference type="ChEBI" id="CHEBI:29035"/>
    </ligand>
</feature>
<feature type="binding site" evidence="9">
    <location>
        <position position="218"/>
    </location>
    <ligand>
        <name>UDP-alpha-D-glucose</name>
        <dbReference type="ChEBI" id="CHEBI:58885"/>
    </ligand>
</feature>
<feature type="transmembrane region" description="Helical" evidence="11">
    <location>
        <begin position="690"/>
        <end position="713"/>
    </location>
</feature>
<evidence type="ECO:0000256" key="6">
    <source>
        <dbReference type="ARBA" id="ARBA00023136"/>
    </source>
</evidence>
<keyword evidence="5 11" id="KW-1133">Transmembrane helix</keyword>
<evidence type="ECO:0000256" key="11">
    <source>
        <dbReference type="SAM" id="Phobius"/>
    </source>
</evidence>
<evidence type="ECO:0000256" key="5">
    <source>
        <dbReference type="ARBA" id="ARBA00022989"/>
    </source>
</evidence>
<feature type="binding site" evidence="10">
    <location>
        <position position="419"/>
    </location>
    <ligand>
        <name>Mn(2+)</name>
        <dbReference type="ChEBI" id="CHEBI:29035"/>
    </ligand>
</feature>
<name>A0A8I7B2M0_HORVV</name>
<dbReference type="Gramene" id="HORVU.MOREX.r3.2HG0136680.1">
    <property type="protein sequence ID" value="HORVU.MOREX.r3.2HG0136680.1"/>
    <property type="gene ID" value="HORVU.MOREX.r3.2HG0136680"/>
</dbReference>
<feature type="binding site" evidence="9">
    <location>
        <position position="394"/>
    </location>
    <ligand>
        <name>UDP-alpha-D-glucose</name>
        <dbReference type="ChEBI" id="CHEBI:58885"/>
    </ligand>
</feature>
<dbReference type="OrthoDB" id="72851at2759"/>
<evidence type="ECO:0000256" key="10">
    <source>
        <dbReference type="PIRSR" id="PIRSR605150-3"/>
    </source>
</evidence>
<proteinExistence type="predicted"/>
<dbReference type="AlphaFoldDB" id="A0A8I7B2M0"/>
<dbReference type="SMR" id="A0A8I7B2M0"/>
<feature type="transmembrane region" description="Helical" evidence="11">
    <location>
        <begin position="124"/>
        <end position="144"/>
    </location>
</feature>
<dbReference type="RefSeq" id="XP_044965397.1">
    <property type="nucleotide sequence ID" value="XM_045109462.1"/>
</dbReference>
<reference evidence="13" key="1">
    <citation type="journal article" date="2012" name="Nature">
        <title>A physical, genetic and functional sequence assembly of the barley genome.</title>
        <authorList>
            <consortium name="The International Barley Genome Sequencing Consortium"/>
            <person name="Mayer K.F."/>
            <person name="Waugh R."/>
            <person name="Brown J.W."/>
            <person name="Schulman A."/>
            <person name="Langridge P."/>
            <person name="Platzer M."/>
            <person name="Fincher G.B."/>
            <person name="Muehlbauer G.J."/>
            <person name="Sato K."/>
            <person name="Close T.J."/>
            <person name="Wise R.P."/>
            <person name="Stein N."/>
        </authorList>
    </citation>
    <scope>NUCLEOTIDE SEQUENCE [LARGE SCALE GENOMIC DNA]</scope>
    <source>
        <strain evidence="13">cv. Morex</strain>
    </source>
</reference>
<evidence type="ECO:0000256" key="9">
    <source>
        <dbReference type="PIRSR" id="PIRSR605150-2"/>
    </source>
</evidence>
<feature type="transmembrane region" description="Helical" evidence="11">
    <location>
        <begin position="92"/>
        <end position="112"/>
    </location>
</feature>
<feature type="transmembrane region" description="Helical" evidence="11">
    <location>
        <begin position="776"/>
        <end position="798"/>
    </location>
</feature>
<organism evidence="12 13">
    <name type="scientific">Hordeum vulgare subsp. vulgare</name>
    <name type="common">Domesticated barley</name>
    <dbReference type="NCBI Taxonomy" id="112509"/>
    <lineage>
        <taxon>Eukaryota</taxon>
        <taxon>Viridiplantae</taxon>
        <taxon>Streptophyta</taxon>
        <taxon>Embryophyta</taxon>
        <taxon>Tracheophyta</taxon>
        <taxon>Spermatophyta</taxon>
        <taxon>Magnoliopsida</taxon>
        <taxon>Liliopsida</taxon>
        <taxon>Poales</taxon>
        <taxon>Poaceae</taxon>
        <taxon>BOP clade</taxon>
        <taxon>Pooideae</taxon>
        <taxon>Triticodae</taxon>
        <taxon>Triticeae</taxon>
        <taxon>Hordeinae</taxon>
        <taxon>Hordeum</taxon>
    </lineage>
</organism>
<dbReference type="GO" id="GO:0016760">
    <property type="term" value="F:cellulose synthase (UDP-forming) activity"/>
    <property type="evidence" value="ECO:0007669"/>
    <property type="project" value="InterPro"/>
</dbReference>
<dbReference type="GO" id="GO:0071555">
    <property type="term" value="P:cell wall organization"/>
    <property type="evidence" value="ECO:0007669"/>
    <property type="project" value="UniProtKB-KW"/>
</dbReference>
<evidence type="ECO:0000256" key="7">
    <source>
        <dbReference type="ARBA" id="ARBA00023316"/>
    </source>
</evidence>
<dbReference type="GO" id="GO:0009833">
    <property type="term" value="P:plant-type primary cell wall biogenesis"/>
    <property type="evidence" value="ECO:0000318"/>
    <property type="project" value="GO_Central"/>
</dbReference>
<feature type="transmembrane region" description="Helical" evidence="11">
    <location>
        <begin position="725"/>
        <end position="746"/>
    </location>
</feature>
<evidence type="ECO:0000256" key="8">
    <source>
        <dbReference type="PIRSR" id="PIRSR605150-1"/>
    </source>
</evidence>
<evidence type="ECO:0000256" key="3">
    <source>
        <dbReference type="ARBA" id="ARBA00022679"/>
    </source>
</evidence>
<dbReference type="Gene3D" id="3.90.550.10">
    <property type="entry name" value="Spore Coat Polysaccharide Biosynthesis Protein SpsA, Chain A"/>
    <property type="match status" value="1"/>
</dbReference>
<keyword evidence="4 11" id="KW-0812">Transmembrane</keyword>
<dbReference type="EnsemblPlants" id="HORVU.MOREX.r3.2HG0136680.1">
    <property type="protein sequence ID" value="HORVU.MOREX.r3.2HG0136680.1"/>
    <property type="gene ID" value="HORVU.MOREX.r3.2HG0136680"/>
</dbReference>
<evidence type="ECO:0000256" key="4">
    <source>
        <dbReference type="ARBA" id="ARBA00022692"/>
    </source>
</evidence>
<dbReference type="GeneID" id="123425746"/>
<evidence type="ECO:0000256" key="2">
    <source>
        <dbReference type="ARBA" id="ARBA00022676"/>
    </source>
</evidence>
<accession>A0A8I7B2M0</accession>
<dbReference type="KEGG" id="hvg:123425746"/>
<evidence type="ECO:0000313" key="13">
    <source>
        <dbReference type="Proteomes" id="UP000011116"/>
    </source>
</evidence>
<comment type="subcellular location">
    <subcellularLocation>
        <location evidence="1">Endomembrane system</location>
        <topology evidence="1">Multi-pass membrane protein</topology>
    </subcellularLocation>
</comment>
<dbReference type="PANTHER" id="PTHR13301">
    <property type="entry name" value="X-BOX TRANSCRIPTION FACTOR-RELATED"/>
    <property type="match status" value="1"/>
</dbReference>
<dbReference type="Proteomes" id="UP000011116">
    <property type="component" value="Chromosome 2H"/>
</dbReference>
<feature type="active site" evidence="8">
    <location>
        <position position="218"/>
    </location>
</feature>
<dbReference type="SUPFAM" id="SSF53448">
    <property type="entry name" value="Nucleotide-diphospho-sugar transferases"/>
    <property type="match status" value="1"/>
</dbReference>
<feature type="transmembrane region" description="Helical" evidence="11">
    <location>
        <begin position="850"/>
        <end position="874"/>
    </location>
</feature>